<dbReference type="Gene3D" id="3.40.50.1110">
    <property type="entry name" value="SGNH hydrolase"/>
    <property type="match status" value="1"/>
</dbReference>
<comment type="caution">
    <text evidence="2">The sequence shown here is derived from an EMBL/GenBank/DDBJ whole genome shotgun (WGS) entry which is preliminary data.</text>
</comment>
<evidence type="ECO:0000259" key="1">
    <source>
        <dbReference type="Pfam" id="PF13472"/>
    </source>
</evidence>
<dbReference type="EMBL" id="NIDE01000004">
    <property type="protein sequence ID" value="OWK43996.1"/>
    <property type="molecule type" value="Genomic_DNA"/>
</dbReference>
<organism evidence="2 3">
    <name type="scientific">Fimbriiglobus ruber</name>
    <dbReference type="NCBI Taxonomy" id="1908690"/>
    <lineage>
        <taxon>Bacteria</taxon>
        <taxon>Pseudomonadati</taxon>
        <taxon>Planctomycetota</taxon>
        <taxon>Planctomycetia</taxon>
        <taxon>Gemmatales</taxon>
        <taxon>Gemmataceae</taxon>
        <taxon>Fimbriiglobus</taxon>
    </lineage>
</organism>
<evidence type="ECO:0000313" key="2">
    <source>
        <dbReference type="EMBL" id="OWK43996.1"/>
    </source>
</evidence>
<dbReference type="AlphaFoldDB" id="A0A225E1S6"/>
<dbReference type="PANTHER" id="PTHR30383">
    <property type="entry name" value="THIOESTERASE 1/PROTEASE 1/LYSOPHOSPHOLIPASE L1"/>
    <property type="match status" value="1"/>
</dbReference>
<protein>
    <recommendedName>
        <fullName evidence="1">SGNH hydrolase-type esterase domain-containing protein</fullName>
    </recommendedName>
</protein>
<proteinExistence type="predicted"/>
<name>A0A225E1S6_9BACT</name>
<dbReference type="SUPFAM" id="SSF52266">
    <property type="entry name" value="SGNH hydrolase"/>
    <property type="match status" value="1"/>
</dbReference>
<dbReference type="PANTHER" id="PTHR30383:SF5">
    <property type="entry name" value="SGNH HYDROLASE-TYPE ESTERASE DOMAIN-CONTAINING PROTEIN"/>
    <property type="match status" value="1"/>
</dbReference>
<keyword evidence="3" id="KW-1185">Reference proteome</keyword>
<dbReference type="InterPro" id="IPR051532">
    <property type="entry name" value="Ester_Hydrolysis_Enzymes"/>
</dbReference>
<dbReference type="GO" id="GO:0004622">
    <property type="term" value="F:phosphatidylcholine lysophospholipase activity"/>
    <property type="evidence" value="ECO:0007669"/>
    <property type="project" value="TreeGrafter"/>
</dbReference>
<dbReference type="Pfam" id="PF13472">
    <property type="entry name" value="Lipase_GDSL_2"/>
    <property type="match status" value="1"/>
</dbReference>
<dbReference type="Proteomes" id="UP000214646">
    <property type="component" value="Unassembled WGS sequence"/>
</dbReference>
<evidence type="ECO:0000313" key="3">
    <source>
        <dbReference type="Proteomes" id="UP000214646"/>
    </source>
</evidence>
<gene>
    <name evidence="2" type="ORF">FRUB_03595</name>
</gene>
<dbReference type="InterPro" id="IPR013830">
    <property type="entry name" value="SGNH_hydro"/>
</dbReference>
<sequence>MKQNPSAKDCVAFVGSSTIRMWDVKKSFPDMNVVNLGFGGSEIRDSTHFAPRILLPLDPKAIVFYAGDNDLASGRKPAQVRDDFREFVGVVRAKLPTTPILFLCVKPSIQRWSQFEKQKEANALVKALCSEGSHLVYVDLIPGILGTDGKPKAELFAKDGLHLNPKGYEVLNAEVKAFFSRR</sequence>
<dbReference type="InterPro" id="IPR036514">
    <property type="entry name" value="SGNH_hydro_sf"/>
</dbReference>
<reference evidence="3" key="1">
    <citation type="submission" date="2017-06" db="EMBL/GenBank/DDBJ databases">
        <title>Genome analysis of Fimbriiglobus ruber SP5, the first member of the order Planctomycetales with confirmed chitinolytic capability.</title>
        <authorList>
            <person name="Ravin N.V."/>
            <person name="Rakitin A.L."/>
            <person name="Ivanova A.A."/>
            <person name="Beletsky A.V."/>
            <person name="Kulichevskaya I.S."/>
            <person name="Mardanov A.V."/>
            <person name="Dedysh S.N."/>
        </authorList>
    </citation>
    <scope>NUCLEOTIDE SEQUENCE [LARGE SCALE GENOMIC DNA]</scope>
    <source>
        <strain evidence="3">SP5</strain>
    </source>
</reference>
<feature type="domain" description="SGNH hydrolase-type esterase" evidence="1">
    <location>
        <begin position="29"/>
        <end position="170"/>
    </location>
</feature>
<accession>A0A225E1S6</accession>